<dbReference type="EMBL" id="GBRH01250166">
    <property type="protein sequence ID" value="JAD47729.1"/>
    <property type="molecule type" value="Transcribed_RNA"/>
</dbReference>
<evidence type="ECO:0000313" key="2">
    <source>
        <dbReference type="EMBL" id="JAD47729.1"/>
    </source>
</evidence>
<organism evidence="2">
    <name type="scientific">Arundo donax</name>
    <name type="common">Giant reed</name>
    <name type="synonym">Donax arundinaceus</name>
    <dbReference type="NCBI Taxonomy" id="35708"/>
    <lineage>
        <taxon>Eukaryota</taxon>
        <taxon>Viridiplantae</taxon>
        <taxon>Streptophyta</taxon>
        <taxon>Embryophyta</taxon>
        <taxon>Tracheophyta</taxon>
        <taxon>Spermatophyta</taxon>
        <taxon>Magnoliopsida</taxon>
        <taxon>Liliopsida</taxon>
        <taxon>Poales</taxon>
        <taxon>Poaceae</taxon>
        <taxon>PACMAD clade</taxon>
        <taxon>Arundinoideae</taxon>
        <taxon>Arundineae</taxon>
        <taxon>Arundo</taxon>
    </lineage>
</organism>
<protein>
    <submittedName>
        <fullName evidence="2">Uncharacterized protein</fullName>
    </submittedName>
</protein>
<feature type="signal peptide" evidence="1">
    <location>
        <begin position="1"/>
        <end position="19"/>
    </location>
</feature>
<accession>A0A0A9A7R8</accession>
<keyword evidence="1" id="KW-0732">Signal</keyword>
<feature type="chain" id="PRO_5002062492" evidence="1">
    <location>
        <begin position="20"/>
        <end position="55"/>
    </location>
</feature>
<sequence length="55" mass="6152">MSFTLLVLFQAIIAACVLSTYLCAQSVTQFVYIILVPNHFPLQLGNSNCYELVKL</sequence>
<reference evidence="2" key="1">
    <citation type="submission" date="2014-09" db="EMBL/GenBank/DDBJ databases">
        <authorList>
            <person name="Magalhaes I.L.F."/>
            <person name="Oliveira U."/>
            <person name="Santos F.R."/>
            <person name="Vidigal T.H.D.A."/>
            <person name="Brescovit A.D."/>
            <person name="Santos A.J."/>
        </authorList>
    </citation>
    <scope>NUCLEOTIDE SEQUENCE</scope>
    <source>
        <tissue evidence="2">Shoot tissue taken approximately 20 cm above the soil surface</tissue>
    </source>
</reference>
<evidence type="ECO:0000256" key="1">
    <source>
        <dbReference type="SAM" id="SignalP"/>
    </source>
</evidence>
<dbReference type="AlphaFoldDB" id="A0A0A9A7R8"/>
<proteinExistence type="predicted"/>
<reference evidence="2" key="2">
    <citation type="journal article" date="2015" name="Data Brief">
        <title>Shoot transcriptome of the giant reed, Arundo donax.</title>
        <authorList>
            <person name="Barrero R.A."/>
            <person name="Guerrero F.D."/>
            <person name="Moolhuijzen P."/>
            <person name="Goolsby J.A."/>
            <person name="Tidwell J."/>
            <person name="Bellgard S.E."/>
            <person name="Bellgard M.I."/>
        </authorList>
    </citation>
    <scope>NUCLEOTIDE SEQUENCE</scope>
    <source>
        <tissue evidence="2">Shoot tissue taken approximately 20 cm above the soil surface</tissue>
    </source>
</reference>
<name>A0A0A9A7R8_ARUDO</name>